<comment type="similarity">
    <text evidence="2">Belongs to the bacterial solute-binding protein 1 family.</text>
</comment>
<keyword evidence="4" id="KW-0732">Signal</keyword>
<evidence type="ECO:0000256" key="3">
    <source>
        <dbReference type="SAM" id="Coils"/>
    </source>
</evidence>
<dbReference type="AlphaFoldDB" id="A0AAV2VHV1"/>
<dbReference type="SUPFAM" id="SSF53850">
    <property type="entry name" value="Periplasmic binding protein-like II"/>
    <property type="match status" value="1"/>
</dbReference>
<evidence type="ECO:0000313" key="5">
    <source>
        <dbReference type="EMBL" id="CCO44232.1"/>
    </source>
</evidence>
<dbReference type="GO" id="GO:0042597">
    <property type="term" value="C:periplasmic space"/>
    <property type="evidence" value="ECO:0007669"/>
    <property type="project" value="UniProtKB-SubCell"/>
</dbReference>
<organism evidence="5 6">
    <name type="scientific">Vibrio nigripulchritudo SOn1</name>
    <dbReference type="NCBI Taxonomy" id="1238450"/>
    <lineage>
        <taxon>Bacteria</taxon>
        <taxon>Pseudomonadati</taxon>
        <taxon>Pseudomonadota</taxon>
        <taxon>Gammaproteobacteria</taxon>
        <taxon>Vibrionales</taxon>
        <taxon>Vibrionaceae</taxon>
        <taxon>Vibrio</taxon>
    </lineage>
</organism>
<dbReference type="PANTHER" id="PTHR43649:SF12">
    <property type="entry name" value="DIACETYLCHITOBIOSE BINDING PROTEIN DASA"/>
    <property type="match status" value="1"/>
</dbReference>
<dbReference type="RefSeq" id="WP_022610161.1">
    <property type="nucleotide sequence ID" value="NZ_LK391965.1"/>
</dbReference>
<name>A0AAV2VHV1_9VIBR</name>
<keyword evidence="5" id="KW-0813">Transport</keyword>
<dbReference type="InterPro" id="IPR050490">
    <property type="entry name" value="Bact_solute-bd_prot1"/>
</dbReference>
<feature type="coiled-coil region" evidence="3">
    <location>
        <begin position="384"/>
        <end position="411"/>
    </location>
</feature>
<protein>
    <submittedName>
        <fullName evidence="5">ABC-type sugar transport system,periplasmic component</fullName>
    </submittedName>
</protein>
<comment type="subcellular location">
    <subcellularLocation>
        <location evidence="1">Periplasm</location>
    </subcellularLocation>
</comment>
<sequence length="415" mass="44386">MANVTQWALRAAATVAIAIASASNVYASCGVESGKVSILSNDFPALHAVANMAETCASDKVTVTKNQTKDHRNLQVAALKANPAKYSSAIVSTSSIVPLLNEGLVRPLDDLVAKYGASLQPSQLIRVDGKVMAVAFMANSQHLFYREDILKLAGVEPPTTYDELIAAAKVIRDKGIMSNPIALNTKTGWNLGEEFINMYSATGGDFFKGNSAQPNINNPMGVKALNTLKALTELSNPDYLTFDSNVTQSLWEDGKVAFAVMWGSRGSAILDDEGSEPDIVASTRLVSTPSLEKGGLPATTLWWDGWTVSKNLSDADAEATFKVMVKATSTEMMKANSEKAVWLIEGYQPNDAAKGVIDSVQNKARPYPMLPYMGSLHSALGSELSDFLQGKESAEQALKDAEAAYTASAKEQGFL</sequence>
<evidence type="ECO:0000256" key="1">
    <source>
        <dbReference type="ARBA" id="ARBA00004418"/>
    </source>
</evidence>
<reference evidence="5 6" key="1">
    <citation type="journal article" date="2013" name="ISME J.">
        <title>Comparative genomics of pathogenic lineages of Vibrio nigripulchritudo identifies virulence-associated traits.</title>
        <authorList>
            <person name="Goudenege D."/>
            <person name="Labreuche Y."/>
            <person name="Krin E."/>
            <person name="Ansquer D."/>
            <person name="Mangenot S."/>
            <person name="Calteau A."/>
            <person name="Medigue C."/>
            <person name="Mazel D."/>
            <person name="Polz M.F."/>
            <person name="Le Roux F."/>
        </authorList>
    </citation>
    <scope>NUCLEOTIDE SEQUENCE [LARGE SCALE GENOMIC DNA]</scope>
    <source>
        <strain evidence="5 6">SOn1</strain>
    </source>
</reference>
<dbReference type="Proteomes" id="UP000018211">
    <property type="component" value="Unassembled WGS sequence"/>
</dbReference>
<dbReference type="InterPro" id="IPR006059">
    <property type="entry name" value="SBP"/>
</dbReference>
<accession>A0AAV2VHV1</accession>
<keyword evidence="5" id="KW-0762">Sugar transport</keyword>
<gene>
    <name evidence="5" type="ORF">VIBNISOn1_1070004</name>
</gene>
<dbReference type="PANTHER" id="PTHR43649">
    <property type="entry name" value="ARABINOSE-BINDING PROTEIN-RELATED"/>
    <property type="match status" value="1"/>
</dbReference>
<feature type="signal peptide" evidence="4">
    <location>
        <begin position="1"/>
        <end position="27"/>
    </location>
</feature>
<dbReference type="Gene3D" id="3.40.190.10">
    <property type="entry name" value="Periplasmic binding protein-like II"/>
    <property type="match status" value="2"/>
</dbReference>
<evidence type="ECO:0000313" key="6">
    <source>
        <dbReference type="Proteomes" id="UP000018211"/>
    </source>
</evidence>
<evidence type="ECO:0000256" key="2">
    <source>
        <dbReference type="ARBA" id="ARBA00008520"/>
    </source>
</evidence>
<keyword evidence="3" id="KW-0175">Coiled coil</keyword>
<dbReference type="Pfam" id="PF01547">
    <property type="entry name" value="SBP_bac_1"/>
    <property type="match status" value="1"/>
</dbReference>
<comment type="caution">
    <text evidence="5">The sequence shown here is derived from an EMBL/GenBank/DDBJ whole genome shotgun (WGS) entry which is preliminary data.</text>
</comment>
<proteinExistence type="inferred from homology"/>
<feature type="chain" id="PRO_5043449903" evidence="4">
    <location>
        <begin position="28"/>
        <end position="415"/>
    </location>
</feature>
<evidence type="ECO:0000256" key="4">
    <source>
        <dbReference type="SAM" id="SignalP"/>
    </source>
</evidence>
<dbReference type="EMBL" id="CAOF01000010">
    <property type="protein sequence ID" value="CCO44232.1"/>
    <property type="molecule type" value="Genomic_DNA"/>
</dbReference>